<keyword evidence="2" id="KW-0732">Signal</keyword>
<dbReference type="InterPro" id="IPR000209">
    <property type="entry name" value="Peptidase_S8/S53_dom"/>
</dbReference>
<dbReference type="EMBL" id="LWDX02021482">
    <property type="protein sequence ID" value="OEL32329.1"/>
    <property type="molecule type" value="Genomic_DNA"/>
</dbReference>
<evidence type="ECO:0000259" key="5">
    <source>
        <dbReference type="Pfam" id="PF00082"/>
    </source>
</evidence>
<dbReference type="Proteomes" id="UP000095767">
    <property type="component" value="Unassembled WGS sequence"/>
</dbReference>
<dbReference type="Pfam" id="PF00082">
    <property type="entry name" value="Peptidase_S8"/>
    <property type="match status" value="1"/>
</dbReference>
<dbReference type="Gene3D" id="3.40.50.200">
    <property type="entry name" value="Peptidase S8/S53 domain"/>
    <property type="match status" value="1"/>
</dbReference>
<dbReference type="InterPro" id="IPR041469">
    <property type="entry name" value="Subtilisin-like_FN3"/>
</dbReference>
<name>A0A1E5W4J0_9POAL</name>
<comment type="similarity">
    <text evidence="1 3">Belongs to the peptidase S8 family.</text>
</comment>
<feature type="domain" description="PA" evidence="6">
    <location>
        <begin position="491"/>
        <end position="570"/>
    </location>
</feature>
<feature type="region of interest" description="Disordered" evidence="4">
    <location>
        <begin position="770"/>
        <end position="796"/>
    </location>
</feature>
<dbReference type="GO" id="GO:0006508">
    <property type="term" value="P:proteolysis"/>
    <property type="evidence" value="ECO:0007669"/>
    <property type="project" value="UniProtKB-KW"/>
</dbReference>
<evidence type="ECO:0000313" key="8">
    <source>
        <dbReference type="EMBL" id="OEL32329.1"/>
    </source>
</evidence>
<keyword evidence="8" id="KW-0378">Hydrolase</keyword>
<evidence type="ECO:0000259" key="6">
    <source>
        <dbReference type="Pfam" id="PF02225"/>
    </source>
</evidence>
<proteinExistence type="inferred from homology"/>
<evidence type="ECO:0000259" key="7">
    <source>
        <dbReference type="Pfam" id="PF17766"/>
    </source>
</evidence>
<dbReference type="Gene3D" id="3.50.30.30">
    <property type="match status" value="1"/>
</dbReference>
<comment type="caution">
    <text evidence="3">Lacks conserved residue(s) required for the propagation of feature annotation.</text>
</comment>
<dbReference type="CDD" id="cd02120">
    <property type="entry name" value="PA_subtilisin_like"/>
    <property type="match status" value="1"/>
</dbReference>
<evidence type="ECO:0000256" key="1">
    <source>
        <dbReference type="ARBA" id="ARBA00011073"/>
    </source>
</evidence>
<organism evidence="8 9">
    <name type="scientific">Dichanthelium oligosanthes</name>
    <dbReference type="NCBI Taxonomy" id="888268"/>
    <lineage>
        <taxon>Eukaryota</taxon>
        <taxon>Viridiplantae</taxon>
        <taxon>Streptophyta</taxon>
        <taxon>Embryophyta</taxon>
        <taxon>Tracheophyta</taxon>
        <taxon>Spermatophyta</taxon>
        <taxon>Magnoliopsida</taxon>
        <taxon>Liliopsida</taxon>
        <taxon>Poales</taxon>
        <taxon>Poaceae</taxon>
        <taxon>PACMAD clade</taxon>
        <taxon>Panicoideae</taxon>
        <taxon>Panicodae</taxon>
        <taxon>Paniceae</taxon>
        <taxon>Dichantheliinae</taxon>
        <taxon>Dichanthelium</taxon>
    </lineage>
</organism>
<sequence length="796" mass="84234">VARISGKLGHGSRRPPLRRVARDGFAVVRHGSTATDHAFARGLCFGTPVAGYLACLSAAVSCSRGAHSRRAGVWCHGCFLAYADTDAPSACEDAFRGWFYAAVQNTKVRPGGECMGDRVAADCGRCFEDSARAAAALGGCRGSAERSPPTLCTAAVAPTLASPRVHLLPARPVPHALAAPGAWGALLLRASRDWLRGAADGAPGRAPRVPALRARRRPGRDAAAAHHPDAVVPRPLGVGRAPPSVERRFGRCDRRHRQRRLYPKDHASFAAHPSLPPPPNTFRGRCVSAPSFNASAYCNNKLIGAKFFYKGYGARYGPIDEATKSPLDTNGHGTHTATTAAGSVVADASFFDYAKGKAVGMATGARIAAYKVLRKEGRMDSDVLAAFDETIKDRSTSSPSRSAPMVRCQSFTRTLAVGAFSAVSEGIVVSASAGNDGPGESTVKNSAPWFITVGASTINRRFSASVVLGNGETFTGASLYAETPLGEAKIPLVFSGDVGSQYCEAGKLNASMVSGKIVLCDANTRHREQGEAVRLAGGAGAVLAAIEEYGEQTLSAPHLLPATSVTYSDAIKRNASPVATISFHGTVVGQTPSSPRIASFSSRGPNLHAPEILKPDITAPGVDILAAWTGESSPLGHVDPNRALDPGFVYDAGAEDYVCFLRALGYTSKQIAIFTRDGSTTDCSKRKASVGDLNYPAFSVVFNPDKKAVTQRRVVRDLGSDVWTIYWASVTSPAGVRVTVRPRTLVFTSWGRTQGERDGQVHVRVHRVERRQAQSDEPHRHHLAGEPTRPSGGNVM</sequence>
<dbReference type="InterPro" id="IPR003137">
    <property type="entry name" value="PA_domain"/>
</dbReference>
<comment type="caution">
    <text evidence="8">The sequence shown here is derived from an EMBL/GenBank/DDBJ whole genome shotgun (WGS) entry which is preliminary data.</text>
</comment>
<evidence type="ECO:0000256" key="3">
    <source>
        <dbReference type="PROSITE-ProRule" id="PRU01240"/>
    </source>
</evidence>
<feature type="compositionally biased region" description="Low complexity" evidence="4">
    <location>
        <begin position="198"/>
        <end position="212"/>
    </location>
</feature>
<dbReference type="PROSITE" id="PS51892">
    <property type="entry name" value="SUBTILASE"/>
    <property type="match status" value="1"/>
</dbReference>
<dbReference type="InterPro" id="IPR036852">
    <property type="entry name" value="Peptidase_S8/S53_dom_sf"/>
</dbReference>
<dbReference type="Gene3D" id="2.60.40.2310">
    <property type="match status" value="1"/>
</dbReference>
<gene>
    <name evidence="8" type="ORF">BAE44_0006650</name>
</gene>
<dbReference type="Pfam" id="PF02225">
    <property type="entry name" value="PA"/>
    <property type="match status" value="1"/>
</dbReference>
<accession>A0A1E5W4J0</accession>
<feature type="non-terminal residue" evidence="8">
    <location>
        <position position="1"/>
    </location>
</feature>
<feature type="region of interest" description="Disordered" evidence="4">
    <location>
        <begin position="198"/>
        <end position="246"/>
    </location>
</feature>
<dbReference type="Pfam" id="PF17766">
    <property type="entry name" value="fn3_6"/>
    <property type="match status" value="1"/>
</dbReference>
<dbReference type="SUPFAM" id="SSF52743">
    <property type="entry name" value="Subtilisin-like"/>
    <property type="match status" value="1"/>
</dbReference>
<keyword evidence="9" id="KW-1185">Reference proteome</keyword>
<keyword evidence="8" id="KW-0645">Protease</keyword>
<dbReference type="STRING" id="888268.A0A1E5W4J0"/>
<feature type="domain" description="Subtilisin-like protease fibronectin type-III" evidence="7">
    <location>
        <begin position="692"/>
        <end position="754"/>
    </location>
</feature>
<dbReference type="PANTHER" id="PTHR10795">
    <property type="entry name" value="PROPROTEIN CONVERTASE SUBTILISIN/KEXIN"/>
    <property type="match status" value="1"/>
</dbReference>
<reference evidence="8 9" key="1">
    <citation type="submission" date="2016-09" db="EMBL/GenBank/DDBJ databases">
        <title>The draft genome of Dichanthelium oligosanthes: A C3 panicoid grass species.</title>
        <authorList>
            <person name="Studer A.J."/>
            <person name="Schnable J.C."/>
            <person name="Brutnell T.P."/>
        </authorList>
    </citation>
    <scope>NUCLEOTIDE SEQUENCE [LARGE SCALE GENOMIC DNA]</scope>
    <source>
        <strain evidence="9">cv. Kellogg 1175</strain>
        <tissue evidence="8">Leaf</tissue>
    </source>
</reference>
<feature type="compositionally biased region" description="Basic and acidic residues" evidence="4">
    <location>
        <begin position="219"/>
        <end position="229"/>
    </location>
</feature>
<feature type="domain" description="Peptidase S8/S53" evidence="5">
    <location>
        <begin position="323"/>
        <end position="627"/>
    </location>
</feature>
<dbReference type="GO" id="GO:0004252">
    <property type="term" value="F:serine-type endopeptidase activity"/>
    <property type="evidence" value="ECO:0007669"/>
    <property type="project" value="InterPro"/>
</dbReference>
<feature type="compositionally biased region" description="Basic and acidic residues" evidence="4">
    <location>
        <begin position="770"/>
        <end position="779"/>
    </location>
</feature>
<protein>
    <submittedName>
        <fullName evidence="8">Subtilisin-like protease SBT1.4</fullName>
    </submittedName>
</protein>
<dbReference type="InterPro" id="IPR045051">
    <property type="entry name" value="SBT"/>
</dbReference>
<evidence type="ECO:0000256" key="2">
    <source>
        <dbReference type="ARBA" id="ARBA00022729"/>
    </source>
</evidence>
<evidence type="ECO:0000313" key="9">
    <source>
        <dbReference type="Proteomes" id="UP000095767"/>
    </source>
</evidence>
<dbReference type="OrthoDB" id="206201at2759"/>
<dbReference type="AlphaFoldDB" id="A0A1E5W4J0"/>
<evidence type="ECO:0000256" key="4">
    <source>
        <dbReference type="SAM" id="MobiDB-lite"/>
    </source>
</evidence>